<sequence length="60" mass="6927">MQCCFLHHFLISLSDRYILLTNRNQSKNSPDGAIRMKRTISNLIAQKIKITGHNKQLKTS</sequence>
<organism evidence="1 2">
    <name type="scientific">Morganella morganii</name>
    <name type="common">Proteus morganii</name>
    <dbReference type="NCBI Taxonomy" id="582"/>
    <lineage>
        <taxon>Bacteria</taxon>
        <taxon>Pseudomonadati</taxon>
        <taxon>Pseudomonadota</taxon>
        <taxon>Gammaproteobacteria</taxon>
        <taxon>Enterobacterales</taxon>
        <taxon>Morganellaceae</taxon>
        <taxon>Morganella</taxon>
    </lineage>
</organism>
<gene>
    <name evidence="1" type="ORF">CYG68_14490</name>
</gene>
<reference evidence="1" key="1">
    <citation type="submission" date="2017-12" db="EMBL/GenBank/DDBJ databases">
        <title>Genome sequencing and analysis.</title>
        <authorList>
            <person name="Huang Y.-T."/>
        </authorList>
    </citation>
    <scope>NUCLEOTIDE SEQUENCE</scope>
    <source>
        <strain evidence="1">VGH116</strain>
    </source>
</reference>
<dbReference type="Proteomes" id="UP000650477">
    <property type="component" value="Unassembled WGS sequence"/>
</dbReference>
<protein>
    <submittedName>
        <fullName evidence="1">Uncharacterized protein</fullName>
    </submittedName>
</protein>
<evidence type="ECO:0000313" key="1">
    <source>
        <dbReference type="EMBL" id="MBE8613598.1"/>
    </source>
</evidence>
<proteinExistence type="predicted"/>
<comment type="caution">
    <text evidence="1">The sequence shown here is derived from an EMBL/GenBank/DDBJ whole genome shotgun (WGS) entry which is preliminary data.</text>
</comment>
<evidence type="ECO:0000313" key="2">
    <source>
        <dbReference type="Proteomes" id="UP000650477"/>
    </source>
</evidence>
<dbReference type="EMBL" id="PKLF01000012">
    <property type="protein sequence ID" value="MBE8613598.1"/>
    <property type="molecule type" value="Genomic_DNA"/>
</dbReference>
<name>A0A2C5TSG1_MORMO</name>
<dbReference type="AlphaFoldDB" id="A0A2C5TSG1"/>
<accession>A0A2C5TSG1</accession>